<keyword evidence="1" id="KW-0175">Coiled coil</keyword>
<dbReference type="Gene3D" id="1.20.58.2140">
    <property type="match status" value="1"/>
</dbReference>
<feature type="non-terminal residue" evidence="2">
    <location>
        <position position="191"/>
    </location>
</feature>
<dbReference type="EMBL" id="UINC01178599">
    <property type="protein sequence ID" value="SVD86844.1"/>
    <property type="molecule type" value="Genomic_DNA"/>
</dbReference>
<organism evidence="2">
    <name type="scientific">marine metagenome</name>
    <dbReference type="NCBI Taxonomy" id="408172"/>
    <lineage>
        <taxon>unclassified sequences</taxon>
        <taxon>metagenomes</taxon>
        <taxon>ecological metagenomes</taxon>
    </lineage>
</organism>
<evidence type="ECO:0000313" key="2">
    <source>
        <dbReference type="EMBL" id="SVD86844.1"/>
    </source>
</evidence>
<proteinExistence type="predicted"/>
<dbReference type="SUPFAM" id="SSF74784">
    <property type="entry name" value="Translin"/>
    <property type="match status" value="1"/>
</dbReference>
<dbReference type="CDD" id="cd14820">
    <property type="entry name" value="TRAX"/>
    <property type="match status" value="1"/>
</dbReference>
<name>A0A382YUD8_9ZZZZ</name>
<dbReference type="GO" id="GO:0043565">
    <property type="term" value="F:sequence-specific DNA binding"/>
    <property type="evidence" value="ECO:0007669"/>
    <property type="project" value="InterPro"/>
</dbReference>
<evidence type="ECO:0008006" key="3">
    <source>
        <dbReference type="Google" id="ProtNLM"/>
    </source>
</evidence>
<gene>
    <name evidence="2" type="ORF">METZ01_LOCUS439698</name>
</gene>
<feature type="coiled-coil region" evidence="1">
    <location>
        <begin position="43"/>
        <end position="70"/>
    </location>
</feature>
<dbReference type="InterPro" id="IPR036081">
    <property type="entry name" value="Translin_sf"/>
</dbReference>
<accession>A0A382YUD8</accession>
<evidence type="ECO:0000256" key="1">
    <source>
        <dbReference type="SAM" id="Coils"/>
    </source>
</evidence>
<dbReference type="AlphaFoldDB" id="A0A382YUD8"/>
<protein>
    <recommendedName>
        <fullName evidence="3">Translin family protein</fullName>
    </recommendedName>
</protein>
<dbReference type="Pfam" id="PF01997">
    <property type="entry name" value="Translin"/>
    <property type="match status" value="1"/>
</dbReference>
<dbReference type="PANTHER" id="PTHR10741">
    <property type="entry name" value="TRANSLIN AND TRANSLIN ASSOCIATED PROTEIN X"/>
    <property type="match status" value="1"/>
</dbReference>
<sequence>MTIKNVKSSLPLISKNLEKTNAKREFLIKNNRETVILCSQAIISIHKNDLNTAKKKIAKAKSELTKLKQKTSGDLVRYIITPEQEFVEAASLLAVIEDKEIPSVKSLNVSDESYILGLLDCIGELKRQVIDRIRVGDSKRATQLFDVMENLYLLLYPFASYDKIVKETRRKLDVNRMLVEETRSVLTEEIR</sequence>
<dbReference type="InterPro" id="IPR002848">
    <property type="entry name" value="Translin_fam"/>
</dbReference>
<reference evidence="2" key="1">
    <citation type="submission" date="2018-05" db="EMBL/GenBank/DDBJ databases">
        <authorList>
            <person name="Lanie J.A."/>
            <person name="Ng W.-L."/>
            <person name="Kazmierczak K.M."/>
            <person name="Andrzejewski T.M."/>
            <person name="Davidsen T.M."/>
            <person name="Wayne K.J."/>
            <person name="Tettelin H."/>
            <person name="Glass J.I."/>
            <person name="Rusch D."/>
            <person name="Podicherti R."/>
            <person name="Tsui H.-C.T."/>
            <person name="Winkler M.E."/>
        </authorList>
    </citation>
    <scope>NUCLEOTIDE SEQUENCE</scope>
</reference>